<dbReference type="Proteomes" id="UP000199586">
    <property type="component" value="Unassembled WGS sequence"/>
</dbReference>
<dbReference type="Pfam" id="PF16233">
    <property type="entry name" value="DUF4893"/>
    <property type="match status" value="1"/>
</dbReference>
<evidence type="ECO:0000313" key="1">
    <source>
        <dbReference type="EMBL" id="SFP79528.1"/>
    </source>
</evidence>
<evidence type="ECO:0008006" key="3">
    <source>
        <dbReference type="Google" id="ProtNLM"/>
    </source>
</evidence>
<dbReference type="STRING" id="634430.SAMN04488241_107143"/>
<dbReference type="InterPro" id="IPR032609">
    <property type="entry name" value="DUF4893"/>
</dbReference>
<name>A0A1I5T995_9SPHN</name>
<organism evidence="1 2">
    <name type="scientific">Sphingomonas rubra</name>
    <dbReference type="NCBI Taxonomy" id="634430"/>
    <lineage>
        <taxon>Bacteria</taxon>
        <taxon>Pseudomonadati</taxon>
        <taxon>Pseudomonadota</taxon>
        <taxon>Alphaproteobacteria</taxon>
        <taxon>Sphingomonadales</taxon>
        <taxon>Sphingomonadaceae</taxon>
        <taxon>Sphingomonas</taxon>
    </lineage>
</organism>
<gene>
    <name evidence="1" type="ORF">SAMN04488241_107143</name>
</gene>
<sequence>MEALAQVRGQDGGAIAADPVLFDPDRALEEPVLPPGRYRCRTVKLGRKAAGGLGYGAYPWFRCMVGPGAVPGFAKVDGSQRQVGKIYPDTDARAVFLGTLSLGDERGAIRYRRDPQRDVAGWVERIGERRWRIAFPYPAYESTLDLMELVPG</sequence>
<proteinExistence type="predicted"/>
<evidence type="ECO:0000313" key="2">
    <source>
        <dbReference type="Proteomes" id="UP000199586"/>
    </source>
</evidence>
<protein>
    <recommendedName>
        <fullName evidence="3">DUF4893 domain-containing protein</fullName>
    </recommendedName>
</protein>
<dbReference type="EMBL" id="FOXP01000007">
    <property type="protein sequence ID" value="SFP79528.1"/>
    <property type="molecule type" value="Genomic_DNA"/>
</dbReference>
<dbReference type="AlphaFoldDB" id="A0A1I5T995"/>
<keyword evidence="2" id="KW-1185">Reference proteome</keyword>
<accession>A0A1I5T995</accession>
<reference evidence="1 2" key="1">
    <citation type="submission" date="2016-10" db="EMBL/GenBank/DDBJ databases">
        <authorList>
            <person name="de Groot N.N."/>
        </authorList>
    </citation>
    <scope>NUCLEOTIDE SEQUENCE [LARGE SCALE GENOMIC DNA]</scope>
    <source>
        <strain evidence="1 2">CGMCC 1.9113</strain>
    </source>
</reference>